<proteinExistence type="inferred from homology"/>
<dbReference type="Proteomes" id="UP000249377">
    <property type="component" value="Unassembled WGS sequence"/>
</dbReference>
<name>A0A328UBN7_9FIRM</name>
<comment type="catalytic activity">
    <reaction evidence="1 8">
        <text>UDP-alpha-D-glucose = UDP-alpha-D-galactose</text>
        <dbReference type="Rhea" id="RHEA:22168"/>
        <dbReference type="ChEBI" id="CHEBI:58885"/>
        <dbReference type="ChEBI" id="CHEBI:66914"/>
        <dbReference type="EC" id="5.1.3.2"/>
    </reaction>
</comment>
<organism evidence="10 11">
    <name type="scientific">Hydrogeniiclostridium mannosilyticum</name>
    <dbReference type="NCBI Taxonomy" id="2764322"/>
    <lineage>
        <taxon>Bacteria</taxon>
        <taxon>Bacillati</taxon>
        <taxon>Bacillota</taxon>
        <taxon>Clostridia</taxon>
        <taxon>Eubacteriales</taxon>
        <taxon>Acutalibacteraceae</taxon>
        <taxon>Hydrogeniiclostridium</taxon>
    </lineage>
</organism>
<evidence type="ECO:0000256" key="2">
    <source>
        <dbReference type="ARBA" id="ARBA00001911"/>
    </source>
</evidence>
<comment type="cofactor">
    <cofactor evidence="2 8">
        <name>NAD(+)</name>
        <dbReference type="ChEBI" id="CHEBI:57540"/>
    </cofactor>
</comment>
<dbReference type="EMBL" id="QLYR01000006">
    <property type="protein sequence ID" value="RAQ28227.1"/>
    <property type="molecule type" value="Genomic_DNA"/>
</dbReference>
<dbReference type="RefSeq" id="WP_112332939.1">
    <property type="nucleotide sequence ID" value="NZ_JADPHD010000008.1"/>
</dbReference>
<evidence type="ECO:0000256" key="8">
    <source>
        <dbReference type="RuleBase" id="RU366046"/>
    </source>
</evidence>
<keyword evidence="11" id="KW-1185">Reference proteome</keyword>
<keyword evidence="8" id="KW-0119">Carbohydrate metabolism</keyword>
<dbReference type="UniPathway" id="UPA00214"/>
<dbReference type="NCBIfam" id="TIGR01179">
    <property type="entry name" value="galE"/>
    <property type="match status" value="1"/>
</dbReference>
<evidence type="ECO:0000256" key="5">
    <source>
        <dbReference type="ARBA" id="ARBA00018569"/>
    </source>
</evidence>
<dbReference type="Gene3D" id="3.90.25.10">
    <property type="entry name" value="UDP-galactose 4-epimerase, domain 1"/>
    <property type="match status" value="1"/>
</dbReference>
<comment type="pathway">
    <text evidence="8">Carbohydrate metabolism; galactose metabolism.</text>
</comment>
<reference evidence="10 11" key="1">
    <citation type="submission" date="2018-06" db="EMBL/GenBank/DDBJ databases">
        <title>Noncontiguous genome sequence of Ruminococcaceae bacterium ASD2818.</title>
        <authorList>
            <person name="Chaplin A.V."/>
            <person name="Sokolova S.R."/>
            <person name="Kochetkova T.O."/>
            <person name="Goltsov A.Y."/>
            <person name="Trofimov D.Y."/>
            <person name="Efimov B.A."/>
        </authorList>
    </citation>
    <scope>NUCLEOTIDE SEQUENCE [LARGE SCALE GENOMIC DNA]</scope>
    <source>
        <strain evidence="10 11">ASD2818</strain>
    </source>
</reference>
<dbReference type="EC" id="5.1.3.2" evidence="4 8"/>
<evidence type="ECO:0000259" key="9">
    <source>
        <dbReference type="Pfam" id="PF16363"/>
    </source>
</evidence>
<dbReference type="Gene3D" id="3.40.50.720">
    <property type="entry name" value="NAD(P)-binding Rossmann-like Domain"/>
    <property type="match status" value="1"/>
</dbReference>
<gene>
    <name evidence="10" type="primary">galE</name>
    <name evidence="10" type="ORF">DPQ25_09470</name>
</gene>
<dbReference type="PANTHER" id="PTHR43725">
    <property type="entry name" value="UDP-GLUCOSE 4-EPIMERASE"/>
    <property type="match status" value="1"/>
</dbReference>
<evidence type="ECO:0000256" key="7">
    <source>
        <dbReference type="ARBA" id="ARBA00023235"/>
    </source>
</evidence>
<evidence type="ECO:0000256" key="6">
    <source>
        <dbReference type="ARBA" id="ARBA00023027"/>
    </source>
</evidence>
<dbReference type="CDD" id="cd05247">
    <property type="entry name" value="UDP_G4E_1_SDR_e"/>
    <property type="match status" value="1"/>
</dbReference>
<dbReference type="InterPro" id="IPR036291">
    <property type="entry name" value="NAD(P)-bd_dom_sf"/>
</dbReference>
<dbReference type="InterPro" id="IPR016040">
    <property type="entry name" value="NAD(P)-bd_dom"/>
</dbReference>
<comment type="subunit">
    <text evidence="8">Homodimer.</text>
</comment>
<dbReference type="GO" id="GO:0003978">
    <property type="term" value="F:UDP-glucose 4-epimerase activity"/>
    <property type="evidence" value="ECO:0007669"/>
    <property type="project" value="UniProtKB-UniRule"/>
</dbReference>
<protein>
    <recommendedName>
        <fullName evidence="5 8">UDP-glucose 4-epimerase</fullName>
        <ecNumber evidence="4 8">5.1.3.2</ecNumber>
    </recommendedName>
</protein>
<dbReference type="GO" id="GO:0006012">
    <property type="term" value="P:galactose metabolic process"/>
    <property type="evidence" value="ECO:0007669"/>
    <property type="project" value="UniProtKB-UniPathway"/>
</dbReference>
<dbReference type="NCBIfam" id="NF007956">
    <property type="entry name" value="PRK10675.1"/>
    <property type="match status" value="1"/>
</dbReference>
<comment type="caution">
    <text evidence="10">The sequence shown here is derived from an EMBL/GenBank/DDBJ whole genome shotgun (WGS) entry which is preliminary data.</text>
</comment>
<comment type="similarity">
    <text evidence="3 8">Belongs to the NAD(P)-dependent epimerase/dehydratase family.</text>
</comment>
<evidence type="ECO:0000256" key="4">
    <source>
        <dbReference type="ARBA" id="ARBA00013189"/>
    </source>
</evidence>
<keyword evidence="6 8" id="KW-0520">NAD</keyword>
<sequence>MNVLVTGGAGYIGTHTCVELLNRGDRVIVLDNYVNSSPAALRGVEQITGRTFPVYEADLMDYNAVKRVFSENQIDAVIHFAGLKAVGESVSKPLDYYRNNLIGTLNLLEVMKEHDVKKLVFSSSATVYGMNNEPPFREDMPRSTTNPYGATKLMIEDMLRDLCYACKEWSVVLLRYFNPIGAHESGLIGENPNGIPNNLMPYIVKVAAGELPCLSIYGGDYPTPDGTCIRDYIHVYDLAMGHLKALEYLGHMQGAEAINLGTGKGYSVLEVVQAFERATGRTVNHKMAPRREGDIAACYADVSKARELLHWEAVKTLEEMCRDSWNFAARNGARQ</sequence>
<dbReference type="PANTHER" id="PTHR43725:SF47">
    <property type="entry name" value="UDP-GLUCOSE 4-EPIMERASE"/>
    <property type="match status" value="1"/>
</dbReference>
<dbReference type="AlphaFoldDB" id="A0A328UBN7"/>
<evidence type="ECO:0000313" key="11">
    <source>
        <dbReference type="Proteomes" id="UP000249377"/>
    </source>
</evidence>
<evidence type="ECO:0000256" key="1">
    <source>
        <dbReference type="ARBA" id="ARBA00000083"/>
    </source>
</evidence>
<feature type="domain" description="NAD(P)-binding" evidence="9">
    <location>
        <begin position="4"/>
        <end position="323"/>
    </location>
</feature>
<dbReference type="InterPro" id="IPR005886">
    <property type="entry name" value="UDP_G4E"/>
</dbReference>
<evidence type="ECO:0000313" key="10">
    <source>
        <dbReference type="EMBL" id="RAQ28227.1"/>
    </source>
</evidence>
<accession>A0A328UBN7</accession>
<dbReference type="Pfam" id="PF16363">
    <property type="entry name" value="GDP_Man_Dehyd"/>
    <property type="match status" value="1"/>
</dbReference>
<dbReference type="GO" id="GO:0005829">
    <property type="term" value="C:cytosol"/>
    <property type="evidence" value="ECO:0007669"/>
    <property type="project" value="TreeGrafter"/>
</dbReference>
<evidence type="ECO:0000256" key="3">
    <source>
        <dbReference type="ARBA" id="ARBA00007637"/>
    </source>
</evidence>
<dbReference type="SUPFAM" id="SSF51735">
    <property type="entry name" value="NAD(P)-binding Rossmann-fold domains"/>
    <property type="match status" value="1"/>
</dbReference>
<keyword evidence="7 8" id="KW-0413">Isomerase</keyword>